<feature type="region of interest" description="Disordered" evidence="1">
    <location>
        <begin position="1"/>
        <end position="23"/>
    </location>
</feature>
<dbReference type="RefSeq" id="XP_018143898.1">
    <property type="nucleotide sequence ID" value="XM_018293820.1"/>
</dbReference>
<name>A0A179FNV2_METCM</name>
<evidence type="ECO:0000313" key="2">
    <source>
        <dbReference type="EMBL" id="OAQ66811.1"/>
    </source>
</evidence>
<dbReference type="KEGG" id="pchm:VFPPC_16067"/>
<dbReference type="EMBL" id="LSBJ02000004">
    <property type="protein sequence ID" value="OAQ66811.1"/>
    <property type="molecule type" value="Genomic_DNA"/>
</dbReference>
<accession>A0A179FNV2</accession>
<evidence type="ECO:0000313" key="3">
    <source>
        <dbReference type="Proteomes" id="UP000078397"/>
    </source>
</evidence>
<keyword evidence="3" id="KW-1185">Reference proteome</keyword>
<comment type="caution">
    <text evidence="2">The sequence shown here is derived from an EMBL/GenBank/DDBJ whole genome shotgun (WGS) entry which is preliminary data.</text>
</comment>
<dbReference type="Proteomes" id="UP000078397">
    <property type="component" value="Unassembled WGS sequence"/>
</dbReference>
<evidence type="ECO:0000256" key="1">
    <source>
        <dbReference type="SAM" id="MobiDB-lite"/>
    </source>
</evidence>
<protein>
    <submittedName>
        <fullName evidence="2">Uncharacterized protein</fullName>
    </submittedName>
</protein>
<reference evidence="2 3" key="1">
    <citation type="journal article" date="2016" name="PLoS Pathog.">
        <title>Biosynthesis of antibiotic leucinostatins in bio-control fungus Purpureocillium lilacinum and their inhibition on phytophthora revealed by genome mining.</title>
        <authorList>
            <person name="Wang G."/>
            <person name="Liu Z."/>
            <person name="Lin R."/>
            <person name="Li E."/>
            <person name="Mao Z."/>
            <person name="Ling J."/>
            <person name="Yang Y."/>
            <person name="Yin W.B."/>
            <person name="Xie B."/>
        </authorList>
    </citation>
    <scope>NUCLEOTIDE SEQUENCE [LARGE SCALE GENOMIC DNA]</scope>
    <source>
        <strain evidence="2">170</strain>
    </source>
</reference>
<gene>
    <name evidence="2" type="ORF">VFPPC_16067</name>
</gene>
<dbReference type="GeneID" id="28857814"/>
<organism evidence="2 3">
    <name type="scientific">Pochonia chlamydosporia 170</name>
    <dbReference type="NCBI Taxonomy" id="1380566"/>
    <lineage>
        <taxon>Eukaryota</taxon>
        <taxon>Fungi</taxon>
        <taxon>Dikarya</taxon>
        <taxon>Ascomycota</taxon>
        <taxon>Pezizomycotina</taxon>
        <taxon>Sordariomycetes</taxon>
        <taxon>Hypocreomycetidae</taxon>
        <taxon>Hypocreales</taxon>
        <taxon>Clavicipitaceae</taxon>
        <taxon>Pochonia</taxon>
    </lineage>
</organism>
<dbReference type="AlphaFoldDB" id="A0A179FNV2"/>
<proteinExistence type="predicted"/>
<sequence>MPPPQVVSKVRTQGMVPEQSPTTRETWKGGYVLPGLRKKLKSPYLSVFSVVDSLFNWGSDVIWFHPTVHKVDVIVDNRKYSGTMVTARQFAFHSTLNGDRACFIRGQGCARTTLYNGADRC</sequence>